<dbReference type="SUPFAM" id="SSF52540">
    <property type="entry name" value="P-loop containing nucleoside triphosphate hydrolases"/>
    <property type="match status" value="1"/>
</dbReference>
<dbReference type="GO" id="GO:0022857">
    <property type="term" value="F:transmembrane transporter activity"/>
    <property type="evidence" value="ECO:0007669"/>
    <property type="project" value="TreeGrafter"/>
</dbReference>
<name>A0A1J5Q4R0_9ZZZZ</name>
<dbReference type="InterPro" id="IPR027417">
    <property type="entry name" value="P-loop_NTPase"/>
</dbReference>
<dbReference type="GO" id="GO:0005886">
    <property type="term" value="C:plasma membrane"/>
    <property type="evidence" value="ECO:0007669"/>
    <property type="project" value="TreeGrafter"/>
</dbReference>
<keyword evidence="1" id="KW-0547">Nucleotide-binding</keyword>
<dbReference type="PANTHER" id="PTHR24220">
    <property type="entry name" value="IMPORT ATP-BINDING PROTEIN"/>
    <property type="match status" value="1"/>
</dbReference>
<organism evidence="1">
    <name type="scientific">mine drainage metagenome</name>
    <dbReference type="NCBI Taxonomy" id="410659"/>
    <lineage>
        <taxon>unclassified sequences</taxon>
        <taxon>metagenomes</taxon>
        <taxon>ecological metagenomes</taxon>
    </lineage>
</organism>
<evidence type="ECO:0000313" key="1">
    <source>
        <dbReference type="EMBL" id="OIQ78282.1"/>
    </source>
</evidence>
<dbReference type="AlphaFoldDB" id="A0A1J5Q4R0"/>
<sequence>MVADEPTGALDRATGHDMMRVLTESTRAAGTTLVVVTHDPEIARWCSRTILMQDGRITTLAATR</sequence>
<proteinExistence type="predicted"/>
<dbReference type="EMBL" id="MLJW01001431">
    <property type="protein sequence ID" value="OIQ78282.1"/>
    <property type="molecule type" value="Genomic_DNA"/>
</dbReference>
<dbReference type="InterPro" id="IPR015854">
    <property type="entry name" value="ABC_transpr_LolD-like"/>
</dbReference>
<dbReference type="Gene3D" id="3.40.50.300">
    <property type="entry name" value="P-loop containing nucleotide triphosphate hydrolases"/>
    <property type="match status" value="1"/>
</dbReference>
<keyword evidence="1" id="KW-0067">ATP-binding</keyword>
<dbReference type="GO" id="GO:0005524">
    <property type="term" value="F:ATP binding"/>
    <property type="evidence" value="ECO:0007669"/>
    <property type="project" value="UniProtKB-KW"/>
</dbReference>
<accession>A0A1J5Q4R0</accession>
<protein>
    <submittedName>
        <fullName evidence="1">Bacitracin export ATP-binding protein BceA</fullName>
    </submittedName>
</protein>
<reference evidence="1" key="1">
    <citation type="submission" date="2016-10" db="EMBL/GenBank/DDBJ databases">
        <title>Sequence of Gallionella enrichment culture.</title>
        <authorList>
            <person name="Poehlein A."/>
            <person name="Muehling M."/>
            <person name="Daniel R."/>
        </authorList>
    </citation>
    <scope>NUCLEOTIDE SEQUENCE</scope>
</reference>
<comment type="caution">
    <text evidence="1">The sequence shown here is derived from an EMBL/GenBank/DDBJ whole genome shotgun (WGS) entry which is preliminary data.</text>
</comment>
<gene>
    <name evidence="1" type="primary">bceA_2</name>
    <name evidence="1" type="ORF">GALL_400140</name>
</gene>